<proteinExistence type="predicted"/>
<dbReference type="Proteomes" id="UP001499987">
    <property type="component" value="Unassembled WGS sequence"/>
</dbReference>
<evidence type="ECO:0008006" key="4">
    <source>
        <dbReference type="Google" id="ProtNLM"/>
    </source>
</evidence>
<protein>
    <recommendedName>
        <fullName evidence="4">MmcQ/YjbR family DNA-binding protein</fullName>
    </recommendedName>
</protein>
<evidence type="ECO:0000313" key="2">
    <source>
        <dbReference type="EMBL" id="GAA1074887.1"/>
    </source>
</evidence>
<evidence type="ECO:0000256" key="1">
    <source>
        <dbReference type="SAM" id="MobiDB-lite"/>
    </source>
</evidence>
<sequence length="115" mass="12576">MTFDQFLETGLALPSATERLTRETEVTLRVGEKTFAMGTPDSGRVCARAPEEEQAALLAADPDTCTVAPYMGRHGWLPVELGRAGADEPRELVTEARRSTAPERPVRTFDAERAT</sequence>
<evidence type="ECO:0000313" key="3">
    <source>
        <dbReference type="Proteomes" id="UP001499987"/>
    </source>
</evidence>
<dbReference type="InterPro" id="IPR058532">
    <property type="entry name" value="YjbR/MT2646/Rv2570-like"/>
</dbReference>
<organism evidence="2 3">
    <name type="scientific">Kitasatospora arboriphila</name>
    <dbReference type="NCBI Taxonomy" id="258052"/>
    <lineage>
        <taxon>Bacteria</taxon>
        <taxon>Bacillati</taxon>
        <taxon>Actinomycetota</taxon>
        <taxon>Actinomycetes</taxon>
        <taxon>Kitasatosporales</taxon>
        <taxon>Streptomycetaceae</taxon>
        <taxon>Kitasatospora</taxon>
    </lineage>
</organism>
<accession>A0ABP4DYT4</accession>
<keyword evidence="3" id="KW-1185">Reference proteome</keyword>
<dbReference type="RefSeq" id="WP_344622684.1">
    <property type="nucleotide sequence ID" value="NZ_BAAALD010000009.1"/>
</dbReference>
<dbReference type="Pfam" id="PF04237">
    <property type="entry name" value="YjbR"/>
    <property type="match status" value="1"/>
</dbReference>
<dbReference type="EMBL" id="BAAALD010000009">
    <property type="protein sequence ID" value="GAA1074887.1"/>
    <property type="molecule type" value="Genomic_DNA"/>
</dbReference>
<dbReference type="Gene3D" id="3.90.1150.30">
    <property type="match status" value="1"/>
</dbReference>
<comment type="caution">
    <text evidence="2">The sequence shown here is derived from an EMBL/GenBank/DDBJ whole genome shotgun (WGS) entry which is preliminary data.</text>
</comment>
<dbReference type="InterPro" id="IPR038056">
    <property type="entry name" value="YjbR-like_sf"/>
</dbReference>
<name>A0ABP4DYT4_9ACTN</name>
<reference evidence="3" key="1">
    <citation type="journal article" date="2019" name="Int. J. Syst. Evol. Microbiol.">
        <title>The Global Catalogue of Microorganisms (GCM) 10K type strain sequencing project: providing services to taxonomists for standard genome sequencing and annotation.</title>
        <authorList>
            <consortium name="The Broad Institute Genomics Platform"/>
            <consortium name="The Broad Institute Genome Sequencing Center for Infectious Disease"/>
            <person name="Wu L."/>
            <person name="Ma J."/>
        </authorList>
    </citation>
    <scope>NUCLEOTIDE SEQUENCE [LARGE SCALE GENOMIC DNA]</scope>
    <source>
        <strain evidence="3">JCM 13002</strain>
    </source>
</reference>
<gene>
    <name evidence="2" type="ORF">GCM10009663_14870</name>
</gene>
<dbReference type="SUPFAM" id="SSF142906">
    <property type="entry name" value="YjbR-like"/>
    <property type="match status" value="1"/>
</dbReference>
<feature type="region of interest" description="Disordered" evidence="1">
    <location>
        <begin position="92"/>
        <end position="115"/>
    </location>
</feature>